<dbReference type="AlphaFoldDB" id="A0A7Y0F1V7"/>
<name>A0A7Y0F1V7_9BIFI</name>
<evidence type="ECO:0000313" key="3">
    <source>
        <dbReference type="EMBL" id="NMN00492.1"/>
    </source>
</evidence>
<dbReference type="InterPro" id="IPR050266">
    <property type="entry name" value="AB_hydrolase_sf"/>
</dbReference>
<keyword evidence="4" id="KW-1185">Reference proteome</keyword>
<evidence type="ECO:0000256" key="1">
    <source>
        <dbReference type="SAM" id="MobiDB-lite"/>
    </source>
</evidence>
<dbReference type="InterPro" id="IPR000073">
    <property type="entry name" value="AB_hydrolase_1"/>
</dbReference>
<feature type="domain" description="AB hydrolase-1" evidence="2">
    <location>
        <begin position="27"/>
        <end position="282"/>
    </location>
</feature>
<organism evidence="3 4">
    <name type="scientific">Bifidobacterium moraviense</name>
    <dbReference type="NCBI Taxonomy" id="2675323"/>
    <lineage>
        <taxon>Bacteria</taxon>
        <taxon>Bacillati</taxon>
        <taxon>Actinomycetota</taxon>
        <taxon>Actinomycetes</taxon>
        <taxon>Bifidobacteriales</taxon>
        <taxon>Bifidobacteriaceae</taxon>
        <taxon>Bifidobacterium</taxon>
    </lineage>
</organism>
<dbReference type="Proteomes" id="UP000588277">
    <property type="component" value="Unassembled WGS sequence"/>
</dbReference>
<dbReference type="InterPro" id="IPR000639">
    <property type="entry name" value="Epox_hydrolase-like"/>
</dbReference>
<dbReference type="SUPFAM" id="SSF53474">
    <property type="entry name" value="alpha/beta-Hydrolases"/>
    <property type="match status" value="1"/>
</dbReference>
<evidence type="ECO:0000313" key="4">
    <source>
        <dbReference type="Proteomes" id="UP000588277"/>
    </source>
</evidence>
<reference evidence="3 4" key="1">
    <citation type="submission" date="2020-02" db="EMBL/GenBank/DDBJ databases">
        <title>Characterization of phylogenetic diversity of novel bifidobacterial species isolated in Czech ZOOs.</title>
        <authorList>
            <person name="Lugli G.A."/>
            <person name="Vera N.B."/>
            <person name="Ventura M."/>
        </authorList>
    </citation>
    <scope>NUCLEOTIDE SEQUENCE [LARGE SCALE GENOMIC DNA]</scope>
    <source>
        <strain evidence="3 4">DSM 109958</strain>
    </source>
</reference>
<dbReference type="GO" id="GO:0016787">
    <property type="term" value="F:hydrolase activity"/>
    <property type="evidence" value="ECO:0007669"/>
    <property type="project" value="UniProtKB-KW"/>
</dbReference>
<sequence>MDAMRIVNHVYSRAPRHGVGGAQDVPLVLVHAFPVDHHMWDECAARIAEQAEREGLGTLTIWAPDMPGAGEGPVPDAAASGPMADDGAYPQALDRMADAYVALLREAGYRRAVWAGLSMGGYLVLDIHRRHPDAVAGIALCDTKADADGPEAHASRLSIAETMEATGTREPIMHFAAANPLRDSTVKRSHEFIARMTALIEAQDPRGVAWRERMAAGRPDLNDQLQLITVPAAVVCGDKDPSSPPAVMGPIAERMTGTTPAFTVIEDCGHFSAMEHPDELARPLVALMARVRTLDAMREDGDAEDAAKDDAAKEDRA</sequence>
<gene>
    <name evidence="3" type="ORF">G1C96_1071</name>
</gene>
<accession>A0A7Y0F1V7</accession>
<keyword evidence="3" id="KW-0378">Hydrolase</keyword>
<comment type="caution">
    <text evidence="3">The sequence shown here is derived from an EMBL/GenBank/DDBJ whole genome shotgun (WGS) entry which is preliminary data.</text>
</comment>
<dbReference type="EMBL" id="JAAIIH010000006">
    <property type="protein sequence ID" value="NMN00492.1"/>
    <property type="molecule type" value="Genomic_DNA"/>
</dbReference>
<dbReference type="PRINTS" id="PR00412">
    <property type="entry name" value="EPOXHYDRLASE"/>
</dbReference>
<protein>
    <submittedName>
        <fullName evidence="3">Alpha/beta hydrolase</fullName>
    </submittedName>
</protein>
<proteinExistence type="predicted"/>
<dbReference type="PANTHER" id="PTHR43798">
    <property type="entry name" value="MONOACYLGLYCEROL LIPASE"/>
    <property type="match status" value="1"/>
</dbReference>
<dbReference type="InterPro" id="IPR029058">
    <property type="entry name" value="AB_hydrolase_fold"/>
</dbReference>
<evidence type="ECO:0000259" key="2">
    <source>
        <dbReference type="Pfam" id="PF12697"/>
    </source>
</evidence>
<feature type="region of interest" description="Disordered" evidence="1">
    <location>
        <begin position="298"/>
        <end position="317"/>
    </location>
</feature>
<dbReference type="Gene3D" id="3.40.50.1820">
    <property type="entry name" value="alpha/beta hydrolase"/>
    <property type="match status" value="1"/>
</dbReference>
<dbReference type="Pfam" id="PF12697">
    <property type="entry name" value="Abhydrolase_6"/>
    <property type="match status" value="1"/>
</dbReference>